<name>A0A6N0HP50_9GAMM</name>
<evidence type="ECO:0000259" key="2">
    <source>
        <dbReference type="Pfam" id="PF19489"/>
    </source>
</evidence>
<dbReference type="PROSITE" id="PS51257">
    <property type="entry name" value="PROKAR_LIPOPROTEIN"/>
    <property type="match status" value="1"/>
</dbReference>
<accession>A0A6N0HP50</accession>
<evidence type="ECO:0000313" key="3">
    <source>
        <dbReference type="EMBL" id="QKQ24189.1"/>
    </source>
</evidence>
<keyword evidence="4" id="KW-1185">Reference proteome</keyword>
<sequence>MIKKYLLIALISLTLSGCFSTPAVQVSNICHLMDEQVSWYQAVKASEKKYGSPMHVQLAIMYQESHFASDARPPRNKLFGVVPWLRSSSAYGFAQVKDTTWEWYQLKTSNQNANRDDFDDAIDFIGWYINQSSKRSGIDKSDTHNQYLAYHEGHAGFNKQTYSAKPWLLKIARGVDDNAQRYKHQLKQCASQLDDNNVWRLF</sequence>
<evidence type="ECO:0000313" key="4">
    <source>
        <dbReference type="Proteomes" id="UP000509429"/>
    </source>
</evidence>
<dbReference type="Proteomes" id="UP000509429">
    <property type="component" value="Chromosome"/>
</dbReference>
<keyword evidence="1" id="KW-0732">Signal</keyword>
<dbReference type="Pfam" id="PF19489">
    <property type="entry name" value="SLT_4"/>
    <property type="match status" value="1"/>
</dbReference>
<dbReference type="InterPro" id="IPR045795">
    <property type="entry name" value="SLT_4"/>
</dbReference>
<gene>
    <name evidence="3" type="ORF">HUE58_03360</name>
</gene>
<dbReference type="RefSeq" id="WP_174605627.1">
    <property type="nucleotide sequence ID" value="NZ_CP054490.1"/>
</dbReference>
<reference evidence="3 4" key="1">
    <citation type="submission" date="2020-05" db="EMBL/GenBank/DDBJ databases">
        <title>Horizontal transmission and recombination maintain forever young bacterial symbiont genomes.</title>
        <authorList>
            <person name="Russell S.L."/>
            <person name="Pepper-Tunick E."/>
            <person name="Svedberg J."/>
            <person name="Byrne A."/>
            <person name="Ruelas Castillo J."/>
            <person name="Vollmers C."/>
            <person name="Beinart R.A."/>
            <person name="Corbett-Detig R."/>
        </authorList>
    </citation>
    <scope>NUCLEOTIDE SEQUENCE [LARGE SCALE GENOMIC DNA]</scope>
    <source>
        <strain evidence="3">JDF_Ridge</strain>
    </source>
</reference>
<dbReference type="AlphaFoldDB" id="A0A6N0HP50"/>
<protein>
    <submittedName>
        <fullName evidence="3">Transglycosylase SLT domain-containing protein</fullName>
    </submittedName>
</protein>
<dbReference type="SUPFAM" id="SSF53955">
    <property type="entry name" value="Lysozyme-like"/>
    <property type="match status" value="1"/>
</dbReference>
<feature type="domain" description="Transglycosylase SLT" evidence="2">
    <location>
        <begin position="7"/>
        <end position="189"/>
    </location>
</feature>
<dbReference type="InterPro" id="IPR023346">
    <property type="entry name" value="Lysozyme-like_dom_sf"/>
</dbReference>
<dbReference type="KEGG" id="reo:HUE58_03360"/>
<dbReference type="EMBL" id="CP054490">
    <property type="protein sequence ID" value="QKQ24189.1"/>
    <property type="molecule type" value="Genomic_DNA"/>
</dbReference>
<organism evidence="3 4">
    <name type="scientific">Candidatus Ruthia endofausta</name>
    <dbReference type="NCBI Taxonomy" id="2738852"/>
    <lineage>
        <taxon>Bacteria</taxon>
        <taxon>Pseudomonadati</taxon>
        <taxon>Pseudomonadota</taxon>
        <taxon>Gammaproteobacteria</taxon>
        <taxon>Candidatus Pseudothioglobaceae</taxon>
        <taxon>Candidatus Ruthturnera</taxon>
    </lineage>
</organism>
<feature type="signal peptide" evidence="1">
    <location>
        <begin position="1"/>
        <end position="25"/>
    </location>
</feature>
<dbReference type="Gene3D" id="1.10.530.10">
    <property type="match status" value="1"/>
</dbReference>
<proteinExistence type="predicted"/>
<feature type="chain" id="PRO_5026735886" evidence="1">
    <location>
        <begin position="26"/>
        <end position="202"/>
    </location>
</feature>
<evidence type="ECO:0000256" key="1">
    <source>
        <dbReference type="SAM" id="SignalP"/>
    </source>
</evidence>